<gene>
    <name evidence="1" type="ORF">Amon02_000416700</name>
</gene>
<accession>A0ACB5T339</accession>
<dbReference type="Proteomes" id="UP001165064">
    <property type="component" value="Unassembled WGS sequence"/>
</dbReference>
<reference evidence="1" key="1">
    <citation type="submission" date="2023-04" db="EMBL/GenBank/DDBJ databases">
        <title>Ambrosiozyma monospora NBRC 10751.</title>
        <authorList>
            <person name="Ichikawa N."/>
            <person name="Sato H."/>
            <person name="Tonouchi N."/>
        </authorList>
    </citation>
    <scope>NUCLEOTIDE SEQUENCE</scope>
    <source>
        <strain evidence="1">NBRC 10751</strain>
    </source>
</reference>
<comment type="caution">
    <text evidence="1">The sequence shown here is derived from an EMBL/GenBank/DDBJ whole genome shotgun (WGS) entry which is preliminary data.</text>
</comment>
<proteinExistence type="predicted"/>
<evidence type="ECO:0000313" key="2">
    <source>
        <dbReference type="Proteomes" id="UP001165064"/>
    </source>
</evidence>
<protein>
    <submittedName>
        <fullName evidence="1">Unnamed protein product</fullName>
    </submittedName>
</protein>
<dbReference type="EMBL" id="BSXS01002796">
    <property type="protein sequence ID" value="GME79871.1"/>
    <property type="molecule type" value="Genomic_DNA"/>
</dbReference>
<organism evidence="1 2">
    <name type="scientific">Ambrosiozyma monospora</name>
    <name type="common">Yeast</name>
    <name type="synonym">Endomycopsis monosporus</name>
    <dbReference type="NCBI Taxonomy" id="43982"/>
    <lineage>
        <taxon>Eukaryota</taxon>
        <taxon>Fungi</taxon>
        <taxon>Dikarya</taxon>
        <taxon>Ascomycota</taxon>
        <taxon>Saccharomycotina</taxon>
        <taxon>Pichiomycetes</taxon>
        <taxon>Pichiales</taxon>
        <taxon>Pichiaceae</taxon>
        <taxon>Ambrosiozyma</taxon>
    </lineage>
</organism>
<name>A0ACB5T339_AMBMO</name>
<evidence type="ECO:0000313" key="1">
    <source>
        <dbReference type="EMBL" id="GME79871.1"/>
    </source>
</evidence>
<keyword evidence="2" id="KW-1185">Reference proteome</keyword>
<sequence>MSKVSNPDHQTRLPLDELHPHDTNQQVQTDAAKVKPINPSNSQALLDHLRSLSVNLPKANEGTGDQPGFVPSVNNQENDPSGPQSQPTNKDYEVSTPHQSVLIEKTDSRISSSASFTYRSSNVVTSYSPLNGRGTTTIRRPSLYAQLMNAQINKDTANNNTQNEVAGKSSEKDVKSEDAITPKVTNDTFFPTETRLTRLSTPPPSEDIKFGTPSDFSCIVSPNSIKSKRSIFKRWRSTKKKSKKQSELEQIEKKLPEPYEQETARSMGTLKRLFSIRKSRKHNQNDFFTTFKATPPGTPINKPLEQSDPKDNGSLLPTPTEMVTNELVTLQRVLGDGLSTCLSNTYHESTVYTAEFLLKKGIIDENDEQYSTLISELRKKEEFLRSQSSIKRANSAFSKSIRDDCSSIRSNKHGSLKRALSLRNLFHHSKDQEHENEEEETVDILACNPFIESPSQQKADEEIVQRDPFPNFRFQLLDLKNPIPDSKPLPSSKSHRKANLYPAHLQISALYQVENSSHETQMEILYHNILPSRVLTYSKVAPPVYETKPKTTPPSANRVNLFIGAPVDDTFARNNDAKDNNDQDEQKRSTSTVSKRATNSAGKAKKCKYFSSLWNVWHDDTQFTKLICKVWSDSQLNRLSEQWVQYLDGYTCDQLHFKNRVLIFKYGVSTKIRKKIVGHCKHTENNGEDSVFCAGEKEGDSKKVANPNCNDTADCLDHDVSGISKSVTIMSIVGRFTIAGPLRIRIVVPFRMRRDLWCSLLNILCVDKLVSTACPLSTFLLVGFRCGS</sequence>